<sequence>MNISFLEMRIENFKNHHVLTVNFNDMTKIEGKNGAGKSSIGDAVTYVLYGTDALGTKLDPRPVGCDDKVETKVELLLKVDEQQILLGRIQKKTAKYYVNEVPEKATRINEIVEGLFDKTLFLSLFNPTYFFTQHWQDQRKQLLSYVSEPLNKEVLAGLPSVSQSQLEPQLKKHSLDDLEKLHRDRFKNQDKALERASERVVTLKEQVSNNDYNINEHELKEKIDVLSKELLEYENRNINVHQQSRERSRLELRSESLKGEIQRQKDILTAIKTETLDEHCATCGQALDEKSIAKVKQQRQARYNTEADKGIKLVQELKDVNEKLNELPEPVEENPAEASRLVKIYGELNNLRDQLGDINRTKELLESIATAEENQHSIRKERNESLVLIDAIKSFRTKRSELMVHKIDSLFTTISVRLYEQLKNGEERATFEIERDGKPYSKLSTAEKIKAGLELIEVLSKQSEVVTPTFVDNAESILNFTKPSGQIIVARVVDKELEIIGVSLKEEAINE</sequence>
<dbReference type="InterPro" id="IPR027417">
    <property type="entry name" value="P-loop_NTPase"/>
</dbReference>
<dbReference type="AlphaFoldDB" id="A0A0V8JPD7"/>
<proteinExistence type="predicted"/>
<evidence type="ECO:0000256" key="1">
    <source>
        <dbReference type="SAM" id="Coils"/>
    </source>
</evidence>
<evidence type="ECO:0000313" key="2">
    <source>
        <dbReference type="EMBL" id="KSU88933.1"/>
    </source>
</evidence>
<comment type="caution">
    <text evidence="2">The sequence shown here is derived from an EMBL/GenBank/DDBJ whole genome shotgun (WGS) entry which is preliminary data.</text>
</comment>
<dbReference type="SUPFAM" id="SSF52540">
    <property type="entry name" value="P-loop containing nucleoside triphosphate hydrolases"/>
    <property type="match status" value="1"/>
</dbReference>
<dbReference type="RefSeq" id="WP_062686524.1">
    <property type="nucleotide sequence ID" value="NZ_KQ758633.1"/>
</dbReference>
<accession>A0A0V8JPD7</accession>
<evidence type="ECO:0008006" key="4">
    <source>
        <dbReference type="Google" id="ProtNLM"/>
    </source>
</evidence>
<dbReference type="Pfam" id="PF13555">
    <property type="entry name" value="AAA_29"/>
    <property type="match status" value="1"/>
</dbReference>
<keyword evidence="3" id="KW-1185">Reference proteome</keyword>
<evidence type="ECO:0000313" key="3">
    <source>
        <dbReference type="Proteomes" id="UP000053681"/>
    </source>
</evidence>
<name>A0A0V8JPD7_9BACI</name>
<keyword evidence="1" id="KW-0175">Coiled coil</keyword>
<feature type="coiled-coil region" evidence="1">
    <location>
        <begin position="186"/>
        <end position="260"/>
    </location>
</feature>
<dbReference type="EMBL" id="LNQP01000013">
    <property type="protein sequence ID" value="KSU88933.1"/>
    <property type="molecule type" value="Genomic_DNA"/>
</dbReference>
<gene>
    <name evidence="2" type="ORF">AS180_05400</name>
</gene>
<protein>
    <recommendedName>
        <fullName evidence="4">Rad50/SbcC-type AAA domain-containing protein</fullName>
    </recommendedName>
</protein>
<dbReference type="Proteomes" id="UP000053681">
    <property type="component" value="Unassembled WGS sequence"/>
</dbReference>
<organism evidence="2 3">
    <name type="scientific">Priestia veravalensis</name>
    <dbReference type="NCBI Taxonomy" id="1414648"/>
    <lineage>
        <taxon>Bacteria</taxon>
        <taxon>Bacillati</taxon>
        <taxon>Bacillota</taxon>
        <taxon>Bacilli</taxon>
        <taxon>Bacillales</taxon>
        <taxon>Bacillaceae</taxon>
        <taxon>Priestia</taxon>
    </lineage>
</organism>
<dbReference type="Gene3D" id="3.40.50.300">
    <property type="entry name" value="P-loop containing nucleotide triphosphate hydrolases"/>
    <property type="match status" value="1"/>
</dbReference>
<reference evidence="2 3" key="1">
    <citation type="submission" date="2015-11" db="EMBL/GenBank/DDBJ databases">
        <title>Bacillus caseinolyticus sp nov.</title>
        <authorList>
            <person name="Dastager S.G."/>
            <person name="Mawlankar R."/>
        </authorList>
    </citation>
    <scope>NUCLEOTIDE SEQUENCE [LARGE SCALE GENOMIC DNA]</scope>
    <source>
        <strain evidence="2 3">SGD-V-76</strain>
    </source>
</reference>